<comment type="catalytic activity">
    <reaction evidence="1">
        <text>a 5'-end diphospho-ribonucleoside in mRNA + GTP + H(+) = a 5'-end (5'-triphosphoguanosine)-ribonucleoside in mRNA + diphosphate</text>
        <dbReference type="Rhea" id="RHEA:67012"/>
        <dbReference type="Rhea" id="RHEA-COMP:17165"/>
        <dbReference type="Rhea" id="RHEA-COMP:17166"/>
        <dbReference type="ChEBI" id="CHEBI:15378"/>
        <dbReference type="ChEBI" id="CHEBI:33019"/>
        <dbReference type="ChEBI" id="CHEBI:37565"/>
        <dbReference type="ChEBI" id="CHEBI:167616"/>
        <dbReference type="ChEBI" id="CHEBI:167617"/>
        <dbReference type="EC" id="2.7.7.50"/>
    </reaction>
    <physiologicalReaction direction="left-to-right" evidence="1">
        <dbReference type="Rhea" id="RHEA:67013"/>
    </physiologicalReaction>
</comment>
<dbReference type="InterPro" id="IPR001339">
    <property type="entry name" value="mRNA_cap_enzyme_adenylation"/>
</dbReference>
<dbReference type="InterPro" id="IPR051029">
    <property type="entry name" value="mRNA_Capping_Enz/RNA_Phosphat"/>
</dbReference>
<accession>A0AAD4SRN3</accession>
<dbReference type="Pfam" id="PF00782">
    <property type="entry name" value="DSPc"/>
    <property type="match status" value="1"/>
</dbReference>
<reference evidence="7" key="1">
    <citation type="submission" date="2022-04" db="EMBL/GenBank/DDBJ databases">
        <title>A functionally conserved STORR gene fusion in Papaver species that diverged 16.8 million years ago.</title>
        <authorList>
            <person name="Catania T."/>
        </authorList>
    </citation>
    <scope>NUCLEOTIDE SEQUENCE</scope>
    <source>
        <strain evidence="7">S-188037</strain>
    </source>
</reference>
<name>A0AAD4SRN3_9MAGN</name>
<dbReference type="GO" id="GO:0004484">
    <property type="term" value="F:mRNA guanylyltransferase activity"/>
    <property type="evidence" value="ECO:0007669"/>
    <property type="project" value="UniProtKB-EC"/>
</dbReference>
<evidence type="ECO:0000256" key="1">
    <source>
        <dbReference type="ARBA" id="ARBA00044624"/>
    </source>
</evidence>
<dbReference type="GO" id="GO:0006370">
    <property type="term" value="P:7-methylguanosine mRNA capping"/>
    <property type="evidence" value="ECO:0007669"/>
    <property type="project" value="InterPro"/>
</dbReference>
<evidence type="ECO:0000256" key="4">
    <source>
        <dbReference type="PIRSR" id="PIRSR036958-3"/>
    </source>
</evidence>
<organism evidence="7 8">
    <name type="scientific">Papaver atlanticum</name>
    <dbReference type="NCBI Taxonomy" id="357466"/>
    <lineage>
        <taxon>Eukaryota</taxon>
        <taxon>Viridiplantae</taxon>
        <taxon>Streptophyta</taxon>
        <taxon>Embryophyta</taxon>
        <taxon>Tracheophyta</taxon>
        <taxon>Spermatophyta</taxon>
        <taxon>Magnoliopsida</taxon>
        <taxon>Ranunculales</taxon>
        <taxon>Papaveraceae</taxon>
        <taxon>Papaveroideae</taxon>
        <taxon>Papaver</taxon>
    </lineage>
</organism>
<evidence type="ECO:0000313" key="8">
    <source>
        <dbReference type="Proteomes" id="UP001202328"/>
    </source>
</evidence>
<sequence length="629" mass="73915">MLISMDLNASSLPEDDKDEEEIFGAQVEEEIAHEEHIETAVETMHREREERRQRLKRDFPDEGPKQPMREPVINNTRFYEKNKLPPGWLDCPAAGDCIGYIIPSKVPLGETFNECICPLFEAKVGLVIDLTNTTRYYQPSDWKKQGIKHVKIACTGRDSVPDPESVNTFVYEVLKFYSRRQKESNKYILVHCTQGHNRMGFMIVHFLMRSEPLSVKHAIEAFQNARPPGIYKQDYINALYAFYHERKPEKVFCPNTPEWKRSSDLDLNGEAMSDDEDIVAASHDNQVPTQVLMNDDFLGDAIPWDQQGAMRQICYHSRKLGAGANQFPESHPVSLNRENLQLLRQRYYYATWKADGTRYMMLTYDGCFLIDRNFNFRRVQMRFPVKPTNGRDTHNLTLLDGEMVIDTLPDTQEKQSKMRYIICERWEMLEKEVIEPRNLERQYINQNRNPYYRYDLEPFRVRRKDFWLLSTITKLLQEVIPKQLSHEADGLIFQGWDDPYAPRADQGLLKLKYPKMNSVDFLSEVVDENRQLLYLYERGKKKMMDGYHVDFKNGEDPSELSGKIIECSWDSEEQVFNCMRVRVIRSIKDNITEEVLLEEIGDIVRLPMYADRIRNDTKAHSRKHSGRQR</sequence>
<comment type="caution">
    <text evidence="7">The sequence shown here is derived from an EMBL/GenBank/DDBJ whole genome shotgun (WGS) entry which is preliminary data.</text>
</comment>
<dbReference type="Proteomes" id="UP001202328">
    <property type="component" value="Unassembled WGS sequence"/>
</dbReference>
<dbReference type="GO" id="GO:0005524">
    <property type="term" value="F:ATP binding"/>
    <property type="evidence" value="ECO:0007669"/>
    <property type="project" value="InterPro"/>
</dbReference>
<dbReference type="Gene3D" id="3.90.190.10">
    <property type="entry name" value="Protein tyrosine phosphatase superfamily"/>
    <property type="match status" value="1"/>
</dbReference>
<evidence type="ECO:0000256" key="5">
    <source>
        <dbReference type="SAM" id="MobiDB-lite"/>
    </source>
</evidence>
<dbReference type="SUPFAM" id="SSF56091">
    <property type="entry name" value="DNA ligase/mRNA capping enzyme, catalytic domain"/>
    <property type="match status" value="1"/>
</dbReference>
<evidence type="ECO:0000313" key="7">
    <source>
        <dbReference type="EMBL" id="KAI3917546.1"/>
    </source>
</evidence>
<dbReference type="InterPro" id="IPR017074">
    <property type="entry name" value="mRNA_cap_enz_bifunc"/>
</dbReference>
<evidence type="ECO:0000259" key="6">
    <source>
        <dbReference type="PROSITE" id="PS50056"/>
    </source>
</evidence>
<dbReference type="SUPFAM" id="SSF50249">
    <property type="entry name" value="Nucleic acid-binding proteins"/>
    <property type="match status" value="1"/>
</dbReference>
<dbReference type="InterPro" id="IPR029021">
    <property type="entry name" value="Prot-tyrosine_phosphatase-like"/>
</dbReference>
<protein>
    <recommendedName>
        <fullName evidence="6">Tyrosine specific protein phosphatases domain-containing protein</fullName>
    </recommendedName>
</protein>
<dbReference type="Gene3D" id="3.30.470.30">
    <property type="entry name" value="DNA ligase/mRNA capping enzyme"/>
    <property type="match status" value="1"/>
</dbReference>
<feature type="binding site" evidence="4">
    <location>
        <begin position="510"/>
        <end position="512"/>
    </location>
    <ligand>
        <name>GTP</name>
        <dbReference type="ChEBI" id="CHEBI:37565"/>
    </ligand>
</feature>
<dbReference type="PROSITE" id="PS50056">
    <property type="entry name" value="TYR_PHOSPHATASE_2"/>
    <property type="match status" value="1"/>
</dbReference>
<dbReference type="CDD" id="cd07895">
    <property type="entry name" value="Adenylation_mRNA_capping"/>
    <property type="match status" value="1"/>
</dbReference>
<dbReference type="PANTHER" id="PTHR10367:SF17">
    <property type="entry name" value="MRNA-CAPPING ENZYME"/>
    <property type="match status" value="1"/>
</dbReference>
<dbReference type="EMBL" id="JAJJMB010008983">
    <property type="protein sequence ID" value="KAI3917546.1"/>
    <property type="molecule type" value="Genomic_DNA"/>
</dbReference>
<dbReference type="PIRSF" id="PIRSF036958">
    <property type="entry name" value="mRNA_capping_HCE"/>
    <property type="match status" value="1"/>
</dbReference>
<feature type="binding site" evidence="4">
    <location>
        <position position="358"/>
    </location>
    <ligand>
        <name>GTP</name>
        <dbReference type="ChEBI" id="CHEBI:37565"/>
    </ligand>
</feature>
<dbReference type="Pfam" id="PF01331">
    <property type="entry name" value="mRNA_cap_enzyme"/>
    <property type="match status" value="1"/>
</dbReference>
<feature type="binding site" evidence="4">
    <location>
        <position position="372"/>
    </location>
    <ligand>
        <name>GTP</name>
        <dbReference type="ChEBI" id="CHEBI:37565"/>
    </ligand>
</feature>
<feature type="binding site" evidence="4">
    <location>
        <begin position="400"/>
        <end position="402"/>
    </location>
    <ligand>
        <name>GTP</name>
        <dbReference type="ChEBI" id="CHEBI:37565"/>
    </ligand>
</feature>
<feature type="active site" description="N6-GMP-lysine intermediate" evidence="3">
    <location>
        <position position="353"/>
    </location>
</feature>
<feature type="compositionally biased region" description="Basic and acidic residues" evidence="5">
    <location>
        <begin position="43"/>
        <end position="68"/>
    </location>
</feature>
<feature type="region of interest" description="Disordered" evidence="5">
    <location>
        <begin position="43"/>
        <end position="70"/>
    </location>
</feature>
<proteinExistence type="predicted"/>
<dbReference type="InterPro" id="IPR012340">
    <property type="entry name" value="NA-bd_OB-fold"/>
</dbReference>
<feature type="active site" description="Phosphocysteine intermediate" evidence="2">
    <location>
        <position position="192"/>
    </location>
</feature>
<dbReference type="PANTHER" id="PTHR10367">
    <property type="entry name" value="MRNA-CAPPING ENZYME"/>
    <property type="match status" value="1"/>
</dbReference>
<dbReference type="SUPFAM" id="SSF52799">
    <property type="entry name" value="(Phosphotyrosine protein) phosphatases II"/>
    <property type="match status" value="1"/>
</dbReference>
<dbReference type="AlphaFoldDB" id="A0AAD4SRN3"/>
<evidence type="ECO:0000256" key="3">
    <source>
        <dbReference type="PIRSR" id="PIRSR036958-2"/>
    </source>
</evidence>
<dbReference type="InterPro" id="IPR000340">
    <property type="entry name" value="Dual-sp_phosphatase_cat-dom"/>
</dbReference>
<keyword evidence="4" id="KW-0342">GTP-binding</keyword>
<feature type="domain" description="Tyrosine specific protein phosphatases" evidence="6">
    <location>
        <begin position="167"/>
        <end position="237"/>
    </location>
</feature>
<evidence type="ECO:0000256" key="2">
    <source>
        <dbReference type="PIRSR" id="PIRSR036958-1"/>
    </source>
</evidence>
<keyword evidence="4" id="KW-0547">Nucleotide-binding</keyword>
<dbReference type="GO" id="GO:0140818">
    <property type="term" value="F:mRNA 5'-triphosphate monophosphatase activity"/>
    <property type="evidence" value="ECO:0007669"/>
    <property type="project" value="InterPro"/>
</dbReference>
<dbReference type="InterPro" id="IPR000387">
    <property type="entry name" value="Tyr_Pase_dom"/>
</dbReference>
<keyword evidence="8" id="KW-1185">Reference proteome</keyword>
<gene>
    <name evidence="7" type="ORF">MKW98_021308</name>
</gene>
<dbReference type="GO" id="GO:0005525">
    <property type="term" value="F:GTP binding"/>
    <property type="evidence" value="ECO:0007669"/>
    <property type="project" value="UniProtKB-KW"/>
</dbReference>
<dbReference type="Gene3D" id="2.40.50.140">
    <property type="entry name" value="Nucleic acid-binding proteins"/>
    <property type="match status" value="1"/>
</dbReference>
<dbReference type="CDD" id="cd14502">
    <property type="entry name" value="RNA_5'-triphosphatase"/>
    <property type="match status" value="1"/>
</dbReference>